<sequence length="380" mass="40623">MNAPTTLTAVESVLDEGRLSALIGHPVRAARLRIKPDVSLTVGLEDAGDSRPVGWARLLWPVSRVKADNAARRARRRGRCTEQRELGDGMTLQVGRLAADPALAEHVGATVRRGLLEPDDAQVLRYNPLRRLVMRTAVGVVRITSTPQDDEILLRDFLEGRVPVPERVSLPGAEAGPPVHVSALRLVGDCDLEQASRLEATAAAGAGLAALHALTGRLPDEAARRLPGGRPAGRPGAAHASVLRALAPPLAARVEALGRRLPGLTRDRRVLAHGDFTPDQVLVRLDDDAVWLTDFDRSRLAPAELDLGSCLAVVGPEAGAALLKGYADAGGDLPDGARLRAGIAHARMARLVEPLRHADPLWRTRIGQRLDELEETCAAH</sequence>
<dbReference type="InterPro" id="IPR002575">
    <property type="entry name" value="Aminoglycoside_PTrfase"/>
</dbReference>
<dbReference type="SUPFAM" id="SSF56112">
    <property type="entry name" value="Protein kinase-like (PK-like)"/>
    <property type="match status" value="1"/>
</dbReference>
<name>A0ABT4I8A8_9ACTO</name>
<keyword evidence="3" id="KW-1185">Reference proteome</keyword>
<dbReference type="Pfam" id="PF01636">
    <property type="entry name" value="APH"/>
    <property type="match status" value="1"/>
</dbReference>
<feature type="domain" description="Aminoglycoside phosphotransferase" evidence="1">
    <location>
        <begin position="150"/>
        <end position="340"/>
    </location>
</feature>
<dbReference type="RefSeq" id="WP_268917468.1">
    <property type="nucleotide sequence ID" value="NZ_JAPTMY010000015.1"/>
</dbReference>
<organism evidence="2 3">
    <name type="scientific">Actinomyces israelii</name>
    <dbReference type="NCBI Taxonomy" id="1659"/>
    <lineage>
        <taxon>Bacteria</taxon>
        <taxon>Bacillati</taxon>
        <taxon>Actinomycetota</taxon>
        <taxon>Actinomycetes</taxon>
        <taxon>Actinomycetales</taxon>
        <taxon>Actinomycetaceae</taxon>
        <taxon>Actinomyces</taxon>
    </lineage>
</organism>
<dbReference type="InterPro" id="IPR011009">
    <property type="entry name" value="Kinase-like_dom_sf"/>
</dbReference>
<proteinExistence type="predicted"/>
<dbReference type="Gene3D" id="3.90.1200.10">
    <property type="match status" value="1"/>
</dbReference>
<gene>
    <name evidence="2" type="ORF">OHJ16_07945</name>
</gene>
<evidence type="ECO:0000259" key="1">
    <source>
        <dbReference type="Pfam" id="PF01636"/>
    </source>
</evidence>
<accession>A0ABT4I8A8</accession>
<dbReference type="EMBL" id="JAPTMY010000015">
    <property type="protein sequence ID" value="MCZ0857976.1"/>
    <property type="molecule type" value="Genomic_DNA"/>
</dbReference>
<evidence type="ECO:0000313" key="3">
    <source>
        <dbReference type="Proteomes" id="UP001072034"/>
    </source>
</evidence>
<reference evidence="2" key="1">
    <citation type="submission" date="2022-10" db="EMBL/GenBank/DDBJ databases">
        <title>Genome sequence of Actinomyces israelii ATCC 10048.</title>
        <authorList>
            <person name="Watt R.M."/>
            <person name="Tong W.M."/>
        </authorList>
    </citation>
    <scope>NUCLEOTIDE SEQUENCE</scope>
    <source>
        <strain evidence="2">ATCC 10048</strain>
    </source>
</reference>
<comment type="caution">
    <text evidence="2">The sequence shown here is derived from an EMBL/GenBank/DDBJ whole genome shotgun (WGS) entry which is preliminary data.</text>
</comment>
<dbReference type="Proteomes" id="UP001072034">
    <property type="component" value="Unassembled WGS sequence"/>
</dbReference>
<evidence type="ECO:0000313" key="2">
    <source>
        <dbReference type="EMBL" id="MCZ0857976.1"/>
    </source>
</evidence>
<protein>
    <submittedName>
        <fullName evidence="2">Phosphotransferase</fullName>
    </submittedName>
</protein>